<dbReference type="EMBL" id="AWQS01000011">
    <property type="protein sequence ID" value="EWT07461.1"/>
    <property type="molecule type" value="Genomic_DNA"/>
</dbReference>
<name>W9GMG9_9MICO</name>
<proteinExistence type="predicted"/>
<gene>
    <name evidence="1" type="ORF">N864_00085</name>
</gene>
<keyword evidence="2" id="KW-1185">Reference proteome</keyword>
<protein>
    <recommendedName>
        <fullName evidence="3">Phosphodiesterase</fullName>
    </recommendedName>
</protein>
<dbReference type="AlphaFoldDB" id="W9GMG9"/>
<dbReference type="Proteomes" id="UP000019494">
    <property type="component" value="Unassembled WGS sequence"/>
</dbReference>
<evidence type="ECO:0000313" key="2">
    <source>
        <dbReference type="Proteomes" id="UP000019494"/>
    </source>
</evidence>
<evidence type="ECO:0008006" key="3">
    <source>
        <dbReference type="Google" id="ProtNLM"/>
    </source>
</evidence>
<organism evidence="1 2">
    <name type="scientific">Intrasporangium chromatireducens Q5-1</name>
    <dbReference type="NCBI Taxonomy" id="584657"/>
    <lineage>
        <taxon>Bacteria</taxon>
        <taxon>Bacillati</taxon>
        <taxon>Actinomycetota</taxon>
        <taxon>Actinomycetes</taxon>
        <taxon>Micrococcales</taxon>
        <taxon>Intrasporangiaceae</taxon>
        <taxon>Intrasporangium</taxon>
    </lineage>
</organism>
<dbReference type="PATRIC" id="fig|584657.3.peg.555"/>
<accession>W9GMG9</accession>
<sequence length="233" mass="24746">MKPGLIAAVPGALLAAVFGAVAILRHGKPLHPEGRVGAGHLTLDPGGRSGCPLLDEPGDLDCLVRASYAMGTGPEAPDIEGFALRLLPEGQLEAPADVLFASTGSGRVGRFILRLRRPRHHGVQTTLLPVQASGRPLLLRLLPRSGGAGWPADYDLAWAHGTGAWQRCGRLSVDWVGGTDEPLRFDPIANQLPGTEEYRWVRWLREPAYLSARLLSPQAGTLRAGRSRAGAGS</sequence>
<evidence type="ECO:0000313" key="1">
    <source>
        <dbReference type="EMBL" id="EWT07461.1"/>
    </source>
</evidence>
<comment type="caution">
    <text evidence="1">The sequence shown here is derived from an EMBL/GenBank/DDBJ whole genome shotgun (WGS) entry which is preliminary data.</text>
</comment>
<reference evidence="2" key="1">
    <citation type="submission" date="2013-08" db="EMBL/GenBank/DDBJ databases">
        <title>Intrasporangium oryzae NRRL B-24470.</title>
        <authorList>
            <person name="Liu H."/>
            <person name="Wang G."/>
        </authorList>
    </citation>
    <scope>NUCLEOTIDE SEQUENCE [LARGE SCALE GENOMIC DNA]</scope>
    <source>
        <strain evidence="2">Q5-1</strain>
    </source>
</reference>